<evidence type="ECO:0000256" key="3">
    <source>
        <dbReference type="ARBA" id="ARBA00023004"/>
    </source>
</evidence>
<accession>A0A434AEQ7</accession>
<dbReference type="InterPro" id="IPR006656">
    <property type="entry name" value="Mopterin_OxRdtase"/>
</dbReference>
<dbReference type="InterPro" id="IPR006963">
    <property type="entry name" value="Mopterin_OxRdtase_4Fe-4S_dom"/>
</dbReference>
<dbReference type="InterPro" id="IPR050612">
    <property type="entry name" value="Prok_Mopterin_Oxidored"/>
</dbReference>
<dbReference type="GO" id="GO:0051536">
    <property type="term" value="F:iron-sulfur cluster binding"/>
    <property type="evidence" value="ECO:0007669"/>
    <property type="project" value="UniProtKB-KW"/>
</dbReference>
<dbReference type="Proteomes" id="UP000282985">
    <property type="component" value="Unassembled WGS sequence"/>
</dbReference>
<dbReference type="GO" id="GO:0016491">
    <property type="term" value="F:oxidoreductase activity"/>
    <property type="evidence" value="ECO:0007669"/>
    <property type="project" value="InterPro"/>
</dbReference>
<feature type="domain" description="4Fe-4S Mo/W bis-MGD-type" evidence="5">
    <location>
        <begin position="6"/>
        <end position="63"/>
    </location>
</feature>
<dbReference type="GO" id="GO:0046872">
    <property type="term" value="F:metal ion binding"/>
    <property type="evidence" value="ECO:0007669"/>
    <property type="project" value="UniProtKB-KW"/>
</dbReference>
<sequence>MKLENQKIISSACPRNCYSTCSLKVRVEDNTVIGIEPHSSNRATPEGPCIKGLAYVERANSKDRILYPQKRIENGTYQRISWEEAIATIADKLKYYKQNFGSHSILFFAASGMSGLLNGVSTAFWRLLGGVTTTYGNLCWPAGLEATRLTLGACKHNAPWDLEHAKLILLWGKNPVETNIQEMIPIEKAQEKGAKLIVIDPRRTPSSERANHLFQIKAGTDAALALGIARVIIHNNWLDQEFIDKHVLGYEQFCERVEAYTPERVAEICRIPMDAILNLAKLIGTTKPMSLIPGYGMQRYENGGQTTRCLLALSVITGNIGLKGGCWHYANLQSYVFDTIKEPESYFPGSEDPCFRRKISVAKLGEDLLKMADPEIKMIWVERGNPLSQNPDTNTIRKAFRKADFRVVVEQFMTDTALEADLILPAKNMFEQSDIIGSYWNPYVQLKQKVVEPAGEVKPETEIYYLLAKKLGWSDSEIHANIPEPTDEAIEEYLNNHLKAFPELSLEALREGPQLANSYEEIPFADHVFPTPSGKIELFSERAEQLWQVNSLPDYVPLESDQDYSLQLISPNSKYRIHSQFGNLAIIKQFEPEACLSLHPETAEERGIANEEVVEIYNRQGKSKVKVQFDLGLRKNTVVLTNGHWGSNGAAPNLFTKGMETDMGHGTAFHNTWVALKKL</sequence>
<dbReference type="Gene3D" id="2.20.25.90">
    <property type="entry name" value="ADC-like domains"/>
    <property type="match status" value="1"/>
</dbReference>
<name>A0A434AEQ7_9BACT</name>
<evidence type="ECO:0000313" key="7">
    <source>
        <dbReference type="Proteomes" id="UP000282985"/>
    </source>
</evidence>
<dbReference type="InterPro" id="IPR009010">
    <property type="entry name" value="Asp_de-COase-like_dom_sf"/>
</dbReference>
<dbReference type="Gene3D" id="2.40.40.20">
    <property type="match status" value="1"/>
</dbReference>
<dbReference type="Gene3D" id="3.40.228.10">
    <property type="entry name" value="Dimethylsulfoxide Reductase, domain 2"/>
    <property type="match status" value="1"/>
</dbReference>
<evidence type="ECO:0000313" key="6">
    <source>
        <dbReference type="EMBL" id="RUT72873.1"/>
    </source>
</evidence>
<dbReference type="CDD" id="cd02766">
    <property type="entry name" value="MopB_3"/>
    <property type="match status" value="1"/>
</dbReference>
<reference evidence="6 7" key="1">
    <citation type="submission" date="2018-11" db="EMBL/GenBank/DDBJ databases">
        <title>Parancylomarina longa gen. nov., sp. nov., isolated from sediments of southern Okinawa.</title>
        <authorList>
            <person name="Fu T."/>
        </authorList>
    </citation>
    <scope>NUCLEOTIDE SEQUENCE [LARGE SCALE GENOMIC DNA]</scope>
    <source>
        <strain evidence="6 7">T3-2 S1-C</strain>
    </source>
</reference>
<comment type="similarity">
    <text evidence="1">Belongs to the prokaryotic molybdopterin-containing oxidoreductase family.</text>
</comment>
<dbReference type="PANTHER" id="PTHR43742">
    <property type="entry name" value="TRIMETHYLAMINE-N-OXIDE REDUCTASE"/>
    <property type="match status" value="1"/>
</dbReference>
<protein>
    <recommendedName>
        <fullName evidence="5">4Fe-4S Mo/W bis-MGD-type domain-containing protein</fullName>
    </recommendedName>
</protein>
<dbReference type="OrthoDB" id="9792592at2"/>
<dbReference type="Pfam" id="PF00384">
    <property type="entry name" value="Molybdopterin"/>
    <property type="match status" value="1"/>
</dbReference>
<evidence type="ECO:0000256" key="2">
    <source>
        <dbReference type="ARBA" id="ARBA00022723"/>
    </source>
</evidence>
<dbReference type="SUPFAM" id="SSF53706">
    <property type="entry name" value="Formate dehydrogenase/DMSO reductase, domains 1-3"/>
    <property type="match status" value="1"/>
</dbReference>
<dbReference type="PANTHER" id="PTHR43742:SF6">
    <property type="entry name" value="OXIDOREDUCTASE YYAE-RELATED"/>
    <property type="match status" value="1"/>
</dbReference>
<dbReference type="SMART" id="SM00926">
    <property type="entry name" value="Molybdop_Fe4S4"/>
    <property type="match status" value="1"/>
</dbReference>
<dbReference type="RefSeq" id="WP_127345021.1">
    <property type="nucleotide sequence ID" value="NZ_RJJX01000039.1"/>
</dbReference>
<comment type="caution">
    <text evidence="6">The sequence shown here is derived from an EMBL/GenBank/DDBJ whole genome shotgun (WGS) entry which is preliminary data.</text>
</comment>
<dbReference type="Gene3D" id="3.40.50.740">
    <property type="match status" value="1"/>
</dbReference>
<dbReference type="SUPFAM" id="SSF50692">
    <property type="entry name" value="ADC-like"/>
    <property type="match status" value="1"/>
</dbReference>
<dbReference type="Pfam" id="PF01568">
    <property type="entry name" value="Molydop_binding"/>
    <property type="match status" value="1"/>
</dbReference>
<gene>
    <name evidence="6" type="ORF">DLK05_16275</name>
</gene>
<dbReference type="AlphaFoldDB" id="A0A434AEQ7"/>
<dbReference type="InterPro" id="IPR006657">
    <property type="entry name" value="MoPterin_dinucl-bd_dom"/>
</dbReference>
<proteinExistence type="inferred from homology"/>
<evidence type="ECO:0000256" key="1">
    <source>
        <dbReference type="ARBA" id="ARBA00010312"/>
    </source>
</evidence>
<dbReference type="Gene3D" id="3.30.2070.10">
    <property type="entry name" value="Formate dehydrogenase/DMSO reductase"/>
    <property type="match status" value="1"/>
</dbReference>
<keyword evidence="7" id="KW-1185">Reference proteome</keyword>
<keyword evidence="4" id="KW-0411">Iron-sulfur</keyword>
<keyword evidence="3" id="KW-0408">Iron</keyword>
<dbReference type="Pfam" id="PF04879">
    <property type="entry name" value="Molybdop_Fe4S4"/>
    <property type="match status" value="1"/>
</dbReference>
<keyword evidence="2" id="KW-0479">Metal-binding</keyword>
<evidence type="ECO:0000256" key="4">
    <source>
        <dbReference type="ARBA" id="ARBA00023014"/>
    </source>
</evidence>
<dbReference type="PROSITE" id="PS51669">
    <property type="entry name" value="4FE4S_MOW_BIS_MGD"/>
    <property type="match status" value="1"/>
</dbReference>
<dbReference type="EMBL" id="RJJX01000039">
    <property type="protein sequence ID" value="RUT72873.1"/>
    <property type="molecule type" value="Genomic_DNA"/>
</dbReference>
<dbReference type="GO" id="GO:0043546">
    <property type="term" value="F:molybdopterin cofactor binding"/>
    <property type="evidence" value="ECO:0007669"/>
    <property type="project" value="InterPro"/>
</dbReference>
<organism evidence="6 7">
    <name type="scientific">Ancylomarina longa</name>
    <dbReference type="NCBI Taxonomy" id="2487017"/>
    <lineage>
        <taxon>Bacteria</taxon>
        <taxon>Pseudomonadati</taxon>
        <taxon>Bacteroidota</taxon>
        <taxon>Bacteroidia</taxon>
        <taxon>Marinilabiliales</taxon>
        <taxon>Marinifilaceae</taxon>
        <taxon>Ancylomarina</taxon>
    </lineage>
</organism>
<evidence type="ECO:0000259" key="5">
    <source>
        <dbReference type="PROSITE" id="PS51669"/>
    </source>
</evidence>